<organism evidence="3 4">
    <name type="scientific">Kibdelosporangium persicum</name>
    <dbReference type="NCBI Taxonomy" id="2698649"/>
    <lineage>
        <taxon>Bacteria</taxon>
        <taxon>Bacillati</taxon>
        <taxon>Actinomycetota</taxon>
        <taxon>Actinomycetes</taxon>
        <taxon>Pseudonocardiales</taxon>
        <taxon>Pseudonocardiaceae</taxon>
        <taxon>Kibdelosporangium</taxon>
    </lineage>
</organism>
<dbReference type="EMBL" id="JAAATY010000058">
    <property type="protein sequence ID" value="NRN71298.1"/>
    <property type="molecule type" value="Genomic_DNA"/>
</dbReference>
<reference evidence="3 4" key="1">
    <citation type="submission" date="2020-01" db="EMBL/GenBank/DDBJ databases">
        <title>Kibdelosporangium persica a novel Actinomycetes from a hot desert in Iran.</title>
        <authorList>
            <person name="Safaei N."/>
            <person name="Zaburannyi N."/>
            <person name="Mueller R."/>
            <person name="Wink J."/>
        </authorList>
    </citation>
    <scope>NUCLEOTIDE SEQUENCE [LARGE SCALE GENOMIC DNA]</scope>
    <source>
        <strain evidence="3 4">4NS15</strain>
    </source>
</reference>
<gene>
    <name evidence="3" type="ORF">GC106_85740</name>
</gene>
<name>A0ABX2FJ78_9PSEU</name>
<dbReference type="Proteomes" id="UP000763557">
    <property type="component" value="Unassembled WGS sequence"/>
</dbReference>
<evidence type="ECO:0000256" key="1">
    <source>
        <dbReference type="SAM" id="MobiDB-lite"/>
    </source>
</evidence>
<evidence type="ECO:0000313" key="3">
    <source>
        <dbReference type="EMBL" id="NRN71298.1"/>
    </source>
</evidence>
<keyword evidence="2" id="KW-0472">Membrane</keyword>
<protein>
    <recommendedName>
        <fullName evidence="5">Secreted protein</fullName>
    </recommendedName>
</protein>
<dbReference type="RefSeq" id="WP_173142484.1">
    <property type="nucleotide sequence ID" value="NZ_CBCSGW010000074.1"/>
</dbReference>
<proteinExistence type="predicted"/>
<evidence type="ECO:0000313" key="4">
    <source>
        <dbReference type="Proteomes" id="UP000763557"/>
    </source>
</evidence>
<feature type="transmembrane region" description="Helical" evidence="2">
    <location>
        <begin position="12"/>
        <end position="30"/>
    </location>
</feature>
<accession>A0ABX2FJ78</accession>
<sequence length="205" mass="22981">MQAVRGQRGPRIWAVALGVVVIAAAGGFAARELYRQPETHTAVREQIVPVQPSTSVPLEQQPGSGIVTALGEFHEHPQSRAVWPMLQTHFDSINEKNYDKWRTTVTRARAAGFDERTWRLDYRSTRDGSILVHRMDSAPDRKLRVMVSFTSTQDIADAPPELPEPCIRWHIVLPLTREDNKWKIDVGPEGASPRHDKCGADTSAK</sequence>
<evidence type="ECO:0000256" key="2">
    <source>
        <dbReference type="SAM" id="Phobius"/>
    </source>
</evidence>
<keyword evidence="2" id="KW-1133">Transmembrane helix</keyword>
<keyword evidence="4" id="KW-1185">Reference proteome</keyword>
<keyword evidence="2" id="KW-0812">Transmembrane</keyword>
<comment type="caution">
    <text evidence="3">The sequence shown here is derived from an EMBL/GenBank/DDBJ whole genome shotgun (WGS) entry which is preliminary data.</text>
</comment>
<evidence type="ECO:0008006" key="5">
    <source>
        <dbReference type="Google" id="ProtNLM"/>
    </source>
</evidence>
<feature type="region of interest" description="Disordered" evidence="1">
    <location>
        <begin position="185"/>
        <end position="205"/>
    </location>
</feature>